<dbReference type="Proteomes" id="UP000198424">
    <property type="component" value="Unassembled WGS sequence"/>
</dbReference>
<evidence type="ECO:0000256" key="3">
    <source>
        <dbReference type="ARBA" id="ARBA00023163"/>
    </source>
</evidence>
<sequence>MKITEIKSCHIGPEISPEQFIPEHIFLYLAVGEIEGYDGHEMHTIKSGDYCIVRKNHLAKYNKQKDNGQFEKVVIIFDEDFLTEFKKNHAIANVKSNAKNAFIILKKDDLIPNFIRSLMPYYNEGGVIDETFSKVKRQELLLILLQTNPEISSILFDQSIPEKLDLEAFVYRNYKFNVSLERLAFLTGRSLSSFKRDFKKIFNDTPNRWLMQKRLQEAHFQIERERKKPTDIYLDLGFENISHFSFAFKKQFGYNPTSLIKGNL</sequence>
<comment type="caution">
    <text evidence="5">The sequence shown here is derived from an EMBL/GenBank/DDBJ whole genome shotgun (WGS) entry which is preliminary data.</text>
</comment>
<dbReference type="InterPro" id="IPR054015">
    <property type="entry name" value="ExsA-like_N"/>
</dbReference>
<dbReference type="PROSITE" id="PS01124">
    <property type="entry name" value="HTH_ARAC_FAMILY_2"/>
    <property type="match status" value="1"/>
</dbReference>
<dbReference type="InterPro" id="IPR009057">
    <property type="entry name" value="Homeodomain-like_sf"/>
</dbReference>
<keyword evidence="1" id="KW-0805">Transcription regulation</keyword>
<evidence type="ECO:0000313" key="8">
    <source>
        <dbReference type="Proteomes" id="UP000198424"/>
    </source>
</evidence>
<evidence type="ECO:0000256" key="2">
    <source>
        <dbReference type="ARBA" id="ARBA00023125"/>
    </source>
</evidence>
<dbReference type="SMART" id="SM00342">
    <property type="entry name" value="HTH_ARAC"/>
    <property type="match status" value="1"/>
</dbReference>
<dbReference type="EMBL" id="MUGY01000032">
    <property type="protein sequence ID" value="OXA88806.1"/>
    <property type="molecule type" value="Genomic_DNA"/>
</dbReference>
<dbReference type="AlphaFoldDB" id="A0A086AQ13"/>
<dbReference type="OrthoDB" id="4480133at2"/>
<dbReference type="Pfam" id="PF12833">
    <property type="entry name" value="HTH_18"/>
    <property type="match status" value="1"/>
</dbReference>
<keyword evidence="3" id="KW-0804">Transcription</keyword>
<dbReference type="Pfam" id="PF22200">
    <property type="entry name" value="ExsA_N"/>
    <property type="match status" value="1"/>
</dbReference>
<dbReference type="SUPFAM" id="SSF46689">
    <property type="entry name" value="Homeodomain-like"/>
    <property type="match status" value="2"/>
</dbReference>
<proteinExistence type="predicted"/>
<evidence type="ECO:0000313" key="7">
    <source>
        <dbReference type="Proteomes" id="UP000028712"/>
    </source>
</evidence>
<keyword evidence="2" id="KW-0238">DNA-binding</keyword>
<name>A0A086AQ13_FLAHY</name>
<dbReference type="PANTHER" id="PTHR43280">
    <property type="entry name" value="ARAC-FAMILY TRANSCRIPTIONAL REGULATOR"/>
    <property type="match status" value="1"/>
</dbReference>
<dbReference type="EMBL" id="JPRM01000005">
    <property type="protein sequence ID" value="KFF18777.1"/>
    <property type="molecule type" value="Genomic_DNA"/>
</dbReference>
<dbReference type="GO" id="GO:0003700">
    <property type="term" value="F:DNA-binding transcription factor activity"/>
    <property type="evidence" value="ECO:0007669"/>
    <property type="project" value="InterPro"/>
</dbReference>
<dbReference type="InterPro" id="IPR018060">
    <property type="entry name" value="HTH_AraC"/>
</dbReference>
<dbReference type="RefSeq" id="WP_035619232.1">
    <property type="nucleotide sequence ID" value="NZ_JBEWQG010000002.1"/>
</dbReference>
<dbReference type="Proteomes" id="UP000028712">
    <property type="component" value="Unassembled WGS sequence"/>
</dbReference>
<reference evidence="5 7" key="1">
    <citation type="submission" date="2014-07" db="EMBL/GenBank/DDBJ databases">
        <title>Genome of Flavobacterium hydatis DSM 2063.</title>
        <authorList>
            <person name="Pipes S.E."/>
            <person name="Stropko S.J."/>
            <person name="Newman J.D."/>
        </authorList>
    </citation>
    <scope>NUCLEOTIDE SEQUENCE [LARGE SCALE GENOMIC DNA]</scope>
    <source>
        <strain evidence="5 7">DSM 2063</strain>
    </source>
</reference>
<keyword evidence="8" id="KW-1185">Reference proteome</keyword>
<dbReference type="STRING" id="991.IW20_04190"/>
<organism evidence="5 7">
    <name type="scientific">Flavobacterium hydatis</name>
    <name type="common">Cytophaga aquatilis</name>
    <dbReference type="NCBI Taxonomy" id="991"/>
    <lineage>
        <taxon>Bacteria</taxon>
        <taxon>Pseudomonadati</taxon>
        <taxon>Bacteroidota</taxon>
        <taxon>Flavobacteriia</taxon>
        <taxon>Flavobacteriales</taxon>
        <taxon>Flavobacteriaceae</taxon>
        <taxon>Flavobacterium</taxon>
    </lineage>
</organism>
<dbReference type="PANTHER" id="PTHR43280:SF2">
    <property type="entry name" value="HTH-TYPE TRANSCRIPTIONAL REGULATOR EXSA"/>
    <property type="match status" value="1"/>
</dbReference>
<dbReference type="eggNOG" id="COG2207">
    <property type="taxonomic scope" value="Bacteria"/>
</dbReference>
<dbReference type="Gene3D" id="1.10.10.60">
    <property type="entry name" value="Homeodomain-like"/>
    <property type="match status" value="1"/>
</dbReference>
<evidence type="ECO:0000313" key="6">
    <source>
        <dbReference type="EMBL" id="OXA88806.1"/>
    </source>
</evidence>
<dbReference type="GO" id="GO:0043565">
    <property type="term" value="F:sequence-specific DNA binding"/>
    <property type="evidence" value="ECO:0007669"/>
    <property type="project" value="InterPro"/>
</dbReference>
<gene>
    <name evidence="6" type="ORF">B0A62_21435</name>
    <name evidence="5" type="ORF">IW20_04190</name>
</gene>
<accession>A0A086AQ13</accession>
<reference evidence="6 8" key="2">
    <citation type="submission" date="2016-11" db="EMBL/GenBank/DDBJ databases">
        <title>Whole genomes of Flavobacteriaceae.</title>
        <authorList>
            <person name="Stine C."/>
            <person name="Li C."/>
            <person name="Tadesse D."/>
        </authorList>
    </citation>
    <scope>NUCLEOTIDE SEQUENCE [LARGE SCALE GENOMIC DNA]</scope>
    <source>
        <strain evidence="6 8">ATCC 29551</strain>
    </source>
</reference>
<evidence type="ECO:0000256" key="1">
    <source>
        <dbReference type="ARBA" id="ARBA00023015"/>
    </source>
</evidence>
<feature type="domain" description="HTH araC/xylS-type" evidence="4">
    <location>
        <begin position="164"/>
        <end position="262"/>
    </location>
</feature>
<protein>
    <submittedName>
        <fullName evidence="5">AraC family transcriptional regulator</fullName>
    </submittedName>
</protein>
<evidence type="ECO:0000259" key="4">
    <source>
        <dbReference type="PROSITE" id="PS01124"/>
    </source>
</evidence>
<evidence type="ECO:0000313" key="5">
    <source>
        <dbReference type="EMBL" id="KFF18777.1"/>
    </source>
</evidence>